<organism evidence="8">
    <name type="scientific">Clastoptera arizonana</name>
    <name type="common">Arizona spittle bug</name>
    <dbReference type="NCBI Taxonomy" id="38151"/>
    <lineage>
        <taxon>Eukaryota</taxon>
        <taxon>Metazoa</taxon>
        <taxon>Ecdysozoa</taxon>
        <taxon>Arthropoda</taxon>
        <taxon>Hexapoda</taxon>
        <taxon>Insecta</taxon>
        <taxon>Pterygota</taxon>
        <taxon>Neoptera</taxon>
        <taxon>Paraneoptera</taxon>
        <taxon>Hemiptera</taxon>
        <taxon>Auchenorrhyncha</taxon>
        <taxon>Cercopoidea</taxon>
        <taxon>Clastopteridae</taxon>
        <taxon>Clastoptera</taxon>
    </lineage>
</organism>
<evidence type="ECO:0000256" key="1">
    <source>
        <dbReference type="ARBA" id="ARBA00022553"/>
    </source>
</evidence>
<dbReference type="AlphaFoldDB" id="A0A1B6E5E4"/>
<feature type="region of interest" description="Disordered" evidence="5">
    <location>
        <begin position="794"/>
        <end position="818"/>
    </location>
</feature>
<dbReference type="InterPro" id="IPR052440">
    <property type="entry name" value="Trans_Reg/Chrom_Remod"/>
</dbReference>
<evidence type="ECO:0000259" key="6">
    <source>
        <dbReference type="PROSITE" id="PS51805"/>
    </source>
</evidence>
<dbReference type="PROSITE" id="PS51805">
    <property type="entry name" value="EPHD"/>
    <property type="match status" value="1"/>
</dbReference>
<dbReference type="EMBL" id="GEDC01009488">
    <property type="protein sequence ID" value="JAS27810.1"/>
    <property type="molecule type" value="Transcribed_RNA"/>
</dbReference>
<dbReference type="InterPro" id="IPR034732">
    <property type="entry name" value="EPHD"/>
</dbReference>
<evidence type="ECO:0000313" key="8">
    <source>
        <dbReference type="EMBL" id="JAS33152.1"/>
    </source>
</evidence>
<feature type="region of interest" description="Disordered" evidence="5">
    <location>
        <begin position="396"/>
        <end position="417"/>
    </location>
</feature>
<feature type="region of interest" description="Disordered" evidence="5">
    <location>
        <begin position="697"/>
        <end position="768"/>
    </location>
</feature>
<protein>
    <recommendedName>
        <fullName evidence="6">PHD-type domain-containing protein</fullName>
    </recommendedName>
</protein>
<dbReference type="Gene3D" id="3.30.40.10">
    <property type="entry name" value="Zinc/RING finger domain, C3HC4 (zinc finger)"/>
    <property type="match status" value="1"/>
</dbReference>
<reference evidence="8" key="1">
    <citation type="submission" date="2015-12" db="EMBL/GenBank/DDBJ databases">
        <title>De novo transcriptome assembly of four potential Pierce s Disease insect vectors from Arizona vineyards.</title>
        <authorList>
            <person name="Tassone E.E."/>
        </authorList>
    </citation>
    <scope>NUCLEOTIDE SEQUENCE</scope>
</reference>
<feature type="domain" description="PHD-type" evidence="6">
    <location>
        <begin position="924"/>
        <end position="1032"/>
    </location>
</feature>
<accession>A0A1B6E5E4</accession>
<keyword evidence="1" id="KW-0597">Phosphoprotein</keyword>
<dbReference type="GO" id="GO:0006357">
    <property type="term" value="P:regulation of transcription by RNA polymerase II"/>
    <property type="evidence" value="ECO:0007669"/>
    <property type="project" value="TreeGrafter"/>
</dbReference>
<dbReference type="InterPro" id="IPR013083">
    <property type="entry name" value="Znf_RING/FYVE/PHD"/>
</dbReference>
<feature type="region of interest" description="Disordered" evidence="5">
    <location>
        <begin position="78"/>
        <end position="99"/>
    </location>
</feature>
<feature type="compositionally biased region" description="Polar residues" evidence="5">
    <location>
        <begin position="38"/>
        <end position="57"/>
    </location>
</feature>
<dbReference type="PANTHER" id="PTHR14955:SF4">
    <property type="entry name" value="PHD-TYPE DOMAIN-CONTAINING PROTEIN"/>
    <property type="match status" value="1"/>
</dbReference>
<keyword evidence="3" id="KW-0863">Zinc-finger</keyword>
<evidence type="ECO:0000313" key="7">
    <source>
        <dbReference type="EMBL" id="JAS27810.1"/>
    </source>
</evidence>
<evidence type="ECO:0000256" key="4">
    <source>
        <dbReference type="ARBA" id="ARBA00022833"/>
    </source>
</evidence>
<feature type="region of interest" description="Disordered" evidence="5">
    <location>
        <begin position="1"/>
        <end position="57"/>
    </location>
</feature>
<feature type="compositionally biased region" description="Basic and acidic residues" evidence="5">
    <location>
        <begin position="724"/>
        <end position="740"/>
    </location>
</feature>
<dbReference type="Pfam" id="PF13771">
    <property type="entry name" value="zf-HC5HC2H"/>
    <property type="match status" value="1"/>
</dbReference>
<feature type="compositionally biased region" description="Polar residues" evidence="5">
    <location>
        <begin position="1"/>
        <end position="16"/>
    </location>
</feature>
<keyword evidence="4" id="KW-0862">Zinc</keyword>
<dbReference type="EMBL" id="GEDC01004146">
    <property type="protein sequence ID" value="JAS33152.1"/>
    <property type="molecule type" value="Transcribed_RNA"/>
</dbReference>
<dbReference type="GO" id="GO:0008270">
    <property type="term" value="F:zinc ion binding"/>
    <property type="evidence" value="ECO:0007669"/>
    <property type="project" value="UniProtKB-KW"/>
</dbReference>
<evidence type="ECO:0000256" key="5">
    <source>
        <dbReference type="SAM" id="MobiDB-lite"/>
    </source>
</evidence>
<proteinExistence type="predicted"/>
<keyword evidence="2" id="KW-0479">Metal-binding</keyword>
<sequence>MSGQYPHPNATSQFSRQHGPPHHLPPAPAGQYCPPQGPSQRIHSTPQHWPHPTHNTGLNTVGGGLVYGSPHLSGYGIPSRNQPWPKPSENRYALPSGGGNSMYNLQMQLPPVVESRLTGDYNQEETIDLSSHSISVERRDKDLLKNGDMLENPVVKSDVGGKITGSVVNGESGESSSFKSETHFSEKDASVSVIAHNPLSDILNCSKSEKMDCDVNKNEDSSAIAECSGKQLATELNQSQSSMVLGYSNIRSHDFFKKIINTDIECPKALISESLSVKSPEFSDTKCIGNVGLRSSEIFSDSGNMSCTSVNTSENLSIRDTNLQVPEMFNLKNSDNTIQPSEYCSQNNLNINLQHQSNIKNVDNIYTDPFNAYVLKNKVDGLTSNITEPITTNIDKTSSNDASSVEPFTNLSLSSDSNTKPIEKINEGATAAVVADNSLLNISKFSENIGNKENDVPDTLYEKSTEIKNTVALEDSVPKSDCLQNITKMSTDWESPNHTAENVESILENMFNTQEDSSIQTSKSVIVNNETKPLLDDLSIEKPKINLPMKEEDLAKTLLEETHIKEEKHEKMDTTNSISGSVNIDVKDENVEMHSKIDEIKDNVPDTLVDPIPDQSSILNPVLEDEKQSRNPTESTHLEVTTNINSEKNPFIEVESELEKMFAGIVEPTDQANNESKISSAAEMEIELKKTFINKRSVNRRKANGRKSFDNNMLVSEGKKRNKRMSDGDGRKIKKPKLESGWDSPSGKKGKSFQKDISNDSGSGVNKSKGPFIHIEGFKENPVNVIVVNSGVRPEDEEGSEKAISRRKHSNYQRTEGRCARSRGAGLYSSTLSSRYDAHTADTTWICVFCKQGPHCEGGLGGQPAGDLFGPYRISSIPPDDLLSSISDKDIVEEQKKRGGGKQQSLRASGGADSFIQKMARKNKRLSLDEPESVLGMTLIPGETKDSGYEVWTHEQCATWAPGVYIVGSKLVGIEEAVWAAAKTICNQCGDTGAGLGCVIRNCTPRVHYGCALLCSWHLDQDTYIAKCNHHRTRYLTSGMLRPS</sequence>
<name>A0A1B6E5E4_9HEMI</name>
<dbReference type="PANTHER" id="PTHR14955">
    <property type="entry name" value="RETINOIC ACID INDUCED 1/TRANSCRIPTION FACTOR 20"/>
    <property type="match status" value="1"/>
</dbReference>
<gene>
    <name evidence="8" type="ORF">g.24477</name>
    <name evidence="7" type="ORF">g.24480</name>
</gene>
<evidence type="ECO:0000256" key="2">
    <source>
        <dbReference type="ARBA" id="ARBA00022723"/>
    </source>
</evidence>
<evidence type="ECO:0000256" key="3">
    <source>
        <dbReference type="ARBA" id="ARBA00022771"/>
    </source>
</evidence>
<dbReference type="GO" id="GO:0005634">
    <property type="term" value="C:nucleus"/>
    <property type="evidence" value="ECO:0007669"/>
    <property type="project" value="TreeGrafter"/>
</dbReference>